<dbReference type="SFLD" id="SFLDS00019">
    <property type="entry name" value="Glutathione_Transferase_(cytos"/>
    <property type="match status" value="1"/>
</dbReference>
<dbReference type="PROSITE" id="PS50404">
    <property type="entry name" value="GST_NTER"/>
    <property type="match status" value="1"/>
</dbReference>
<keyword evidence="5" id="KW-1185">Reference proteome</keyword>
<dbReference type="InterPro" id="IPR040079">
    <property type="entry name" value="Glutathione_S-Trfase"/>
</dbReference>
<reference evidence="4" key="2">
    <citation type="submission" date="2023-05" db="EMBL/GenBank/DDBJ databases">
        <authorList>
            <consortium name="Lawrence Berkeley National Laboratory"/>
            <person name="Steindorff A."/>
            <person name="Hensen N."/>
            <person name="Bonometti L."/>
            <person name="Westerberg I."/>
            <person name="Brannstrom I.O."/>
            <person name="Guillou S."/>
            <person name="Cros-Aarteil S."/>
            <person name="Calhoun S."/>
            <person name="Haridas S."/>
            <person name="Kuo A."/>
            <person name="Mondo S."/>
            <person name="Pangilinan J."/>
            <person name="Riley R."/>
            <person name="Labutti K."/>
            <person name="Andreopoulos B."/>
            <person name="Lipzen A."/>
            <person name="Chen C."/>
            <person name="Yanf M."/>
            <person name="Daum C."/>
            <person name="Ng V."/>
            <person name="Clum A."/>
            <person name="Ohm R."/>
            <person name="Martin F."/>
            <person name="Silar P."/>
            <person name="Natvig D."/>
            <person name="Lalanne C."/>
            <person name="Gautier V."/>
            <person name="Ament-Velasquez S.L."/>
            <person name="Kruys A."/>
            <person name="Hutchinson M.I."/>
            <person name="Powell A.J."/>
            <person name="Barry K."/>
            <person name="Miller A.N."/>
            <person name="Grigoriev I.V."/>
            <person name="Debuchy R."/>
            <person name="Gladieux P."/>
            <person name="Thoren M.H."/>
            <person name="Johannesson H."/>
        </authorList>
    </citation>
    <scope>NUCLEOTIDE SEQUENCE</scope>
    <source>
        <strain evidence="4">PSN243</strain>
    </source>
</reference>
<dbReference type="Gene3D" id="1.20.1050.10">
    <property type="match status" value="1"/>
</dbReference>
<evidence type="ECO:0000313" key="4">
    <source>
        <dbReference type="EMBL" id="KAK4449200.1"/>
    </source>
</evidence>
<evidence type="ECO:0000259" key="3">
    <source>
        <dbReference type="PROSITE" id="PS50405"/>
    </source>
</evidence>
<dbReference type="InterPro" id="IPR004045">
    <property type="entry name" value="Glutathione_S-Trfase_N"/>
</dbReference>
<evidence type="ECO:0000259" key="2">
    <source>
        <dbReference type="PROSITE" id="PS50404"/>
    </source>
</evidence>
<dbReference type="Pfam" id="PF13417">
    <property type="entry name" value="GST_N_3"/>
    <property type="match status" value="1"/>
</dbReference>
<dbReference type="Gene3D" id="3.40.30.10">
    <property type="entry name" value="Glutaredoxin"/>
    <property type="match status" value="1"/>
</dbReference>
<evidence type="ECO:0000313" key="5">
    <source>
        <dbReference type="Proteomes" id="UP001321760"/>
    </source>
</evidence>
<dbReference type="InterPro" id="IPR010987">
    <property type="entry name" value="Glutathione-S-Trfase_C-like"/>
</dbReference>
<dbReference type="PANTHER" id="PTHR43968">
    <property type="match status" value="1"/>
</dbReference>
<dbReference type="SUPFAM" id="SSF47616">
    <property type="entry name" value="GST C-terminal domain-like"/>
    <property type="match status" value="1"/>
</dbReference>
<accession>A0AAV9GKV9</accession>
<dbReference type="Pfam" id="PF13410">
    <property type="entry name" value="GST_C_2"/>
    <property type="match status" value="1"/>
</dbReference>
<name>A0AAV9GKV9_9PEZI</name>
<dbReference type="AlphaFoldDB" id="A0AAV9GKV9"/>
<feature type="domain" description="GST N-terminal" evidence="2">
    <location>
        <begin position="27"/>
        <end position="109"/>
    </location>
</feature>
<feature type="domain" description="GST C-terminal" evidence="3">
    <location>
        <begin position="120"/>
        <end position="256"/>
    </location>
</feature>
<gene>
    <name evidence="4" type="ORF">QBC34DRAFT_380347</name>
</gene>
<dbReference type="InterPro" id="IPR036282">
    <property type="entry name" value="Glutathione-S-Trfase_C_sf"/>
</dbReference>
<proteinExistence type="inferred from homology"/>
<dbReference type="SFLD" id="SFLDG00358">
    <property type="entry name" value="Main_(cytGST)"/>
    <property type="match status" value="1"/>
</dbReference>
<comment type="caution">
    <text evidence="4">The sequence shown here is derived from an EMBL/GenBank/DDBJ whole genome shotgun (WGS) entry which is preliminary data.</text>
</comment>
<dbReference type="InterPro" id="IPR050983">
    <property type="entry name" value="GST_Omega/HSP26"/>
</dbReference>
<comment type="similarity">
    <text evidence="1">Belongs to the GST superfamily.</text>
</comment>
<dbReference type="EMBL" id="MU865938">
    <property type="protein sequence ID" value="KAK4449200.1"/>
    <property type="molecule type" value="Genomic_DNA"/>
</dbReference>
<dbReference type="PANTHER" id="PTHR43968:SF13">
    <property type="entry name" value="GLUTATHIONE TRANSFERASE OMEGA-1"/>
    <property type="match status" value="1"/>
</dbReference>
<dbReference type="PROSITE" id="PS50405">
    <property type="entry name" value="GST_CTER"/>
    <property type="match status" value="1"/>
</dbReference>
<evidence type="ECO:0000256" key="1">
    <source>
        <dbReference type="ARBA" id="ARBA00007409"/>
    </source>
</evidence>
<reference evidence="4" key="1">
    <citation type="journal article" date="2023" name="Mol. Phylogenet. Evol.">
        <title>Genome-scale phylogeny and comparative genomics of the fungal order Sordariales.</title>
        <authorList>
            <person name="Hensen N."/>
            <person name="Bonometti L."/>
            <person name="Westerberg I."/>
            <person name="Brannstrom I.O."/>
            <person name="Guillou S."/>
            <person name="Cros-Aarteil S."/>
            <person name="Calhoun S."/>
            <person name="Haridas S."/>
            <person name="Kuo A."/>
            <person name="Mondo S."/>
            <person name="Pangilinan J."/>
            <person name="Riley R."/>
            <person name="LaButti K."/>
            <person name="Andreopoulos B."/>
            <person name="Lipzen A."/>
            <person name="Chen C."/>
            <person name="Yan M."/>
            <person name="Daum C."/>
            <person name="Ng V."/>
            <person name="Clum A."/>
            <person name="Steindorff A."/>
            <person name="Ohm R.A."/>
            <person name="Martin F."/>
            <person name="Silar P."/>
            <person name="Natvig D.O."/>
            <person name="Lalanne C."/>
            <person name="Gautier V."/>
            <person name="Ament-Velasquez S.L."/>
            <person name="Kruys A."/>
            <person name="Hutchinson M.I."/>
            <person name="Powell A.J."/>
            <person name="Barry K."/>
            <person name="Miller A.N."/>
            <person name="Grigoriev I.V."/>
            <person name="Debuchy R."/>
            <person name="Gladieux P."/>
            <person name="Hiltunen Thoren M."/>
            <person name="Johannesson H."/>
        </authorList>
    </citation>
    <scope>NUCLEOTIDE SEQUENCE</scope>
    <source>
        <strain evidence="4">PSN243</strain>
    </source>
</reference>
<dbReference type="CDD" id="cd00299">
    <property type="entry name" value="GST_C_family"/>
    <property type="match status" value="1"/>
</dbReference>
<sequence>MSEIHTSLPTQPTGAAASFAASHSKPHPLKLYGAWFCPFVQRVWIVLAEKKTPHQYIEINPYHKSPDFLALNPRGLVPTLALGLGNEQKVLYESTVLCEYLDEAYPDDNPLLPRGDSPEAVYERGRCRLWMDHVSSRIVPGFYRLLQCKGEDKAEMEEARRGLLEALKMFVKEMGEGGPWFSGERFSLVDVMLAPWAKRLWLIDYYKEGGVGIPGKGERGEEEEVWERWERWLEAMERRGSVGDTWSEEGEYVKAYKRYADDTTQSEVGQATRKGMRLP</sequence>
<dbReference type="InterPro" id="IPR036249">
    <property type="entry name" value="Thioredoxin-like_sf"/>
</dbReference>
<protein>
    <submittedName>
        <fullName evidence="4">Glutathione S-transferase</fullName>
    </submittedName>
</protein>
<organism evidence="4 5">
    <name type="scientific">Podospora aff. communis PSN243</name>
    <dbReference type="NCBI Taxonomy" id="3040156"/>
    <lineage>
        <taxon>Eukaryota</taxon>
        <taxon>Fungi</taxon>
        <taxon>Dikarya</taxon>
        <taxon>Ascomycota</taxon>
        <taxon>Pezizomycotina</taxon>
        <taxon>Sordariomycetes</taxon>
        <taxon>Sordariomycetidae</taxon>
        <taxon>Sordariales</taxon>
        <taxon>Podosporaceae</taxon>
        <taxon>Podospora</taxon>
    </lineage>
</organism>
<dbReference type="GO" id="GO:0005737">
    <property type="term" value="C:cytoplasm"/>
    <property type="evidence" value="ECO:0007669"/>
    <property type="project" value="TreeGrafter"/>
</dbReference>
<dbReference type="Proteomes" id="UP001321760">
    <property type="component" value="Unassembled WGS sequence"/>
</dbReference>
<dbReference type="SUPFAM" id="SSF52833">
    <property type="entry name" value="Thioredoxin-like"/>
    <property type="match status" value="1"/>
</dbReference>